<feature type="domain" description="HTH cro/C1-type" evidence="1">
    <location>
        <begin position="20"/>
        <end position="72"/>
    </location>
</feature>
<evidence type="ECO:0000259" key="1">
    <source>
        <dbReference type="PROSITE" id="PS50943"/>
    </source>
</evidence>
<dbReference type="SUPFAM" id="SSF47413">
    <property type="entry name" value="lambda repressor-like DNA-binding domains"/>
    <property type="match status" value="1"/>
</dbReference>
<dbReference type="SMART" id="SM00530">
    <property type="entry name" value="HTH_XRE"/>
    <property type="match status" value="1"/>
</dbReference>
<name>A0ABP5EQC0_9ACTN</name>
<dbReference type="InterPro" id="IPR001387">
    <property type="entry name" value="Cro/C1-type_HTH"/>
</dbReference>
<dbReference type="Pfam" id="PF01381">
    <property type="entry name" value="HTH_3"/>
    <property type="match status" value="1"/>
</dbReference>
<sequence length="74" mass="8441">MNLIREVRTHRRLPAPDDARSIRERAGVSQARLADELGVHRVTVARWESGTRQPRGALRLAYARLLLRLEEVSA</sequence>
<organism evidence="2 3">
    <name type="scientific">Nocardiopsis rhodophaea</name>
    <dbReference type="NCBI Taxonomy" id="280238"/>
    <lineage>
        <taxon>Bacteria</taxon>
        <taxon>Bacillati</taxon>
        <taxon>Actinomycetota</taxon>
        <taxon>Actinomycetes</taxon>
        <taxon>Streptosporangiales</taxon>
        <taxon>Nocardiopsidaceae</taxon>
        <taxon>Nocardiopsis</taxon>
    </lineage>
</organism>
<dbReference type="RefSeq" id="WP_344163801.1">
    <property type="nucleotide sequence ID" value="NZ_BAAAPC010000014.1"/>
</dbReference>
<protein>
    <recommendedName>
        <fullName evidence="1">HTH cro/C1-type domain-containing protein</fullName>
    </recommendedName>
</protein>
<keyword evidence="3" id="KW-1185">Reference proteome</keyword>
<dbReference type="Proteomes" id="UP001501585">
    <property type="component" value="Unassembled WGS sequence"/>
</dbReference>
<comment type="caution">
    <text evidence="2">The sequence shown here is derived from an EMBL/GenBank/DDBJ whole genome shotgun (WGS) entry which is preliminary data.</text>
</comment>
<evidence type="ECO:0000313" key="3">
    <source>
        <dbReference type="Proteomes" id="UP001501585"/>
    </source>
</evidence>
<reference evidence="3" key="1">
    <citation type="journal article" date="2019" name="Int. J. Syst. Evol. Microbiol.">
        <title>The Global Catalogue of Microorganisms (GCM) 10K type strain sequencing project: providing services to taxonomists for standard genome sequencing and annotation.</title>
        <authorList>
            <consortium name="The Broad Institute Genomics Platform"/>
            <consortium name="The Broad Institute Genome Sequencing Center for Infectious Disease"/>
            <person name="Wu L."/>
            <person name="Ma J."/>
        </authorList>
    </citation>
    <scope>NUCLEOTIDE SEQUENCE [LARGE SCALE GENOMIC DNA]</scope>
    <source>
        <strain evidence="3">JCM 15313</strain>
    </source>
</reference>
<dbReference type="InterPro" id="IPR010982">
    <property type="entry name" value="Lambda_DNA-bd_dom_sf"/>
</dbReference>
<gene>
    <name evidence="2" type="ORF">GCM10009799_34550</name>
</gene>
<dbReference type="Gene3D" id="1.10.260.40">
    <property type="entry name" value="lambda repressor-like DNA-binding domains"/>
    <property type="match status" value="1"/>
</dbReference>
<accession>A0ABP5EQC0</accession>
<proteinExistence type="predicted"/>
<dbReference type="PROSITE" id="PS50943">
    <property type="entry name" value="HTH_CROC1"/>
    <property type="match status" value="1"/>
</dbReference>
<evidence type="ECO:0000313" key="2">
    <source>
        <dbReference type="EMBL" id="GAA2004404.1"/>
    </source>
</evidence>
<dbReference type="EMBL" id="BAAAPC010000014">
    <property type="protein sequence ID" value="GAA2004404.1"/>
    <property type="molecule type" value="Genomic_DNA"/>
</dbReference>
<dbReference type="CDD" id="cd00093">
    <property type="entry name" value="HTH_XRE"/>
    <property type="match status" value="1"/>
</dbReference>